<dbReference type="Gene3D" id="3.40.50.720">
    <property type="entry name" value="NAD(P)-binding Rossmann-like Domain"/>
    <property type="match status" value="1"/>
</dbReference>
<accession>A0A0S4R199</accession>
<protein>
    <submittedName>
        <fullName evidence="4">NAD(P)-dependent dehydrogenase, short-chain alcohol dehydrogenase family</fullName>
    </submittedName>
</protein>
<dbReference type="AlphaFoldDB" id="A0A0S4R199"/>
<keyword evidence="5" id="KW-1185">Reference proteome</keyword>
<dbReference type="PANTHER" id="PTHR24321">
    <property type="entry name" value="DEHYDROGENASES, SHORT CHAIN"/>
    <property type="match status" value="1"/>
</dbReference>
<dbReference type="PRINTS" id="PR00081">
    <property type="entry name" value="GDHRDH"/>
</dbReference>
<evidence type="ECO:0000313" key="5">
    <source>
        <dbReference type="Proteomes" id="UP000198802"/>
    </source>
</evidence>
<dbReference type="SMART" id="SM00822">
    <property type="entry name" value="PKS_KR"/>
    <property type="match status" value="1"/>
</dbReference>
<keyword evidence="2" id="KW-0560">Oxidoreductase</keyword>
<dbReference type="InterPro" id="IPR057326">
    <property type="entry name" value="KR_dom"/>
</dbReference>
<comment type="similarity">
    <text evidence="1">Belongs to the short-chain dehydrogenases/reductases (SDR) family.</text>
</comment>
<dbReference type="Proteomes" id="UP000198802">
    <property type="component" value="Unassembled WGS sequence"/>
</dbReference>
<dbReference type="EMBL" id="FAOZ01000051">
    <property type="protein sequence ID" value="CUU60972.1"/>
    <property type="molecule type" value="Genomic_DNA"/>
</dbReference>
<evidence type="ECO:0000256" key="2">
    <source>
        <dbReference type="ARBA" id="ARBA00023002"/>
    </source>
</evidence>
<dbReference type="GO" id="GO:0016491">
    <property type="term" value="F:oxidoreductase activity"/>
    <property type="evidence" value="ECO:0007669"/>
    <property type="project" value="UniProtKB-KW"/>
</dbReference>
<dbReference type="FunFam" id="3.40.50.720:FF:000084">
    <property type="entry name" value="Short-chain dehydrogenase reductase"/>
    <property type="match status" value="1"/>
</dbReference>
<dbReference type="RefSeq" id="WP_091286605.1">
    <property type="nucleotide sequence ID" value="NZ_FAOZ01000051.1"/>
</dbReference>
<dbReference type="InterPro" id="IPR036291">
    <property type="entry name" value="NAD(P)-bd_dom_sf"/>
</dbReference>
<dbReference type="PRINTS" id="PR00080">
    <property type="entry name" value="SDRFAMILY"/>
</dbReference>
<dbReference type="CDD" id="cd05233">
    <property type="entry name" value="SDR_c"/>
    <property type="match status" value="1"/>
</dbReference>
<name>A0A0S4R199_9ACTN</name>
<evidence type="ECO:0000313" key="4">
    <source>
        <dbReference type="EMBL" id="CUU60972.1"/>
    </source>
</evidence>
<feature type="domain" description="Ketoreductase" evidence="3">
    <location>
        <begin position="7"/>
        <end position="183"/>
    </location>
</feature>
<sequence length="257" mass="26703">MRGLAGKTFIVAGGATGIGAGAAKRLGEEGANVVVGDINIAGAGSTVDKIVNDGGRAVATHFDLADELSAEALVNTAITQFGAVHGLFNVGADLSPQNLGRDRSLLDTDLDVWHRTLDVNVVGFVRTSRAVLPHLLENGGGSIVNTSSGAAVSAGDRLRPAYAASKSAVNALTRHIAGNWGPKGVRCNGVMPGLVMGELQERQQDFALQERFLREVPTTRLGRPSDLAAVVAFLLSDDAEWINGQVWAIDGGANMRA</sequence>
<dbReference type="Pfam" id="PF13561">
    <property type="entry name" value="adh_short_C2"/>
    <property type="match status" value="1"/>
</dbReference>
<dbReference type="InterPro" id="IPR002347">
    <property type="entry name" value="SDR_fam"/>
</dbReference>
<dbReference type="SUPFAM" id="SSF51735">
    <property type="entry name" value="NAD(P)-binding Rossmann-fold domains"/>
    <property type="match status" value="1"/>
</dbReference>
<evidence type="ECO:0000259" key="3">
    <source>
        <dbReference type="SMART" id="SM00822"/>
    </source>
</evidence>
<gene>
    <name evidence="4" type="ORF">Ga0074812_15133</name>
</gene>
<reference evidence="5" key="1">
    <citation type="submission" date="2015-11" db="EMBL/GenBank/DDBJ databases">
        <authorList>
            <person name="Varghese N."/>
        </authorList>
    </citation>
    <scope>NUCLEOTIDE SEQUENCE [LARGE SCALE GENOMIC DNA]</scope>
    <source>
        <strain evidence="5">DSM 45899</strain>
    </source>
</reference>
<evidence type="ECO:0000256" key="1">
    <source>
        <dbReference type="ARBA" id="ARBA00006484"/>
    </source>
</evidence>
<dbReference type="PANTHER" id="PTHR24321:SF14">
    <property type="entry name" value="SHORT-CHAIN TYPE DEHYDROGENASE_REDUCTASE BLR2146-RELATED"/>
    <property type="match status" value="1"/>
</dbReference>
<proteinExistence type="inferred from homology"/>
<organism evidence="4 5">
    <name type="scientific">Parafrankia irregularis</name>
    <dbReference type="NCBI Taxonomy" id="795642"/>
    <lineage>
        <taxon>Bacteria</taxon>
        <taxon>Bacillati</taxon>
        <taxon>Actinomycetota</taxon>
        <taxon>Actinomycetes</taxon>
        <taxon>Frankiales</taxon>
        <taxon>Frankiaceae</taxon>
        <taxon>Parafrankia</taxon>
    </lineage>
</organism>